<dbReference type="OrthoDB" id="202203at2759"/>
<proteinExistence type="inferred from homology"/>
<dbReference type="GO" id="GO:0005737">
    <property type="term" value="C:cytoplasm"/>
    <property type="evidence" value="ECO:0007669"/>
    <property type="project" value="TreeGrafter"/>
</dbReference>
<feature type="domain" description="FAD/NAD(P)-binding" evidence="5">
    <location>
        <begin position="10"/>
        <end position="342"/>
    </location>
</feature>
<keyword evidence="2" id="KW-0285">Flavoprotein</keyword>
<dbReference type="AlphaFoldDB" id="A0A9W8GCL0"/>
<dbReference type="PANTHER" id="PTHR43735">
    <property type="entry name" value="APOPTOSIS-INDUCING FACTOR 1"/>
    <property type="match status" value="1"/>
</dbReference>
<keyword evidence="4" id="KW-0560">Oxidoreductase</keyword>
<evidence type="ECO:0000256" key="2">
    <source>
        <dbReference type="ARBA" id="ARBA00022630"/>
    </source>
</evidence>
<organism evidence="6 7">
    <name type="scientific">Coemansia spiralis</name>
    <dbReference type="NCBI Taxonomy" id="417178"/>
    <lineage>
        <taxon>Eukaryota</taxon>
        <taxon>Fungi</taxon>
        <taxon>Fungi incertae sedis</taxon>
        <taxon>Zoopagomycota</taxon>
        <taxon>Kickxellomycotina</taxon>
        <taxon>Kickxellomycetes</taxon>
        <taxon>Kickxellales</taxon>
        <taxon>Kickxellaceae</taxon>
        <taxon>Coemansia</taxon>
    </lineage>
</organism>
<accession>A0A9W8GCL0</accession>
<evidence type="ECO:0000313" key="6">
    <source>
        <dbReference type="EMBL" id="KAJ2681141.1"/>
    </source>
</evidence>
<dbReference type="GO" id="GO:0004174">
    <property type="term" value="F:electron-transferring-flavoprotein dehydrogenase activity"/>
    <property type="evidence" value="ECO:0007669"/>
    <property type="project" value="TreeGrafter"/>
</dbReference>
<evidence type="ECO:0000313" key="7">
    <source>
        <dbReference type="Proteomes" id="UP001151518"/>
    </source>
</evidence>
<dbReference type="PANTHER" id="PTHR43735:SF3">
    <property type="entry name" value="FERROPTOSIS SUPPRESSOR PROTEIN 1"/>
    <property type="match status" value="1"/>
</dbReference>
<comment type="similarity">
    <text evidence="1">Belongs to the FAD-dependent oxidoreductase family.</text>
</comment>
<dbReference type="SUPFAM" id="SSF51905">
    <property type="entry name" value="FAD/NAD(P)-binding domain"/>
    <property type="match status" value="1"/>
</dbReference>
<dbReference type="EMBL" id="JANBTW010000001">
    <property type="protein sequence ID" value="KAJ2681141.1"/>
    <property type="molecule type" value="Genomic_DNA"/>
</dbReference>
<dbReference type="InterPro" id="IPR023753">
    <property type="entry name" value="FAD/NAD-binding_dom"/>
</dbReference>
<dbReference type="Pfam" id="PF07992">
    <property type="entry name" value="Pyr_redox_2"/>
    <property type="match status" value="1"/>
</dbReference>
<dbReference type="Proteomes" id="UP001151518">
    <property type="component" value="Unassembled WGS sequence"/>
</dbReference>
<evidence type="ECO:0000259" key="5">
    <source>
        <dbReference type="Pfam" id="PF07992"/>
    </source>
</evidence>
<reference evidence="6" key="1">
    <citation type="submission" date="2022-07" db="EMBL/GenBank/DDBJ databases">
        <title>Phylogenomic reconstructions and comparative analyses of Kickxellomycotina fungi.</title>
        <authorList>
            <person name="Reynolds N.K."/>
            <person name="Stajich J.E."/>
            <person name="Barry K."/>
            <person name="Grigoriev I.V."/>
            <person name="Crous P."/>
            <person name="Smith M.E."/>
        </authorList>
    </citation>
    <scope>NUCLEOTIDE SEQUENCE</scope>
    <source>
        <strain evidence="6">NRRL 3115</strain>
    </source>
</reference>
<gene>
    <name evidence="6" type="ORF">GGI25_000096</name>
</gene>
<dbReference type="GO" id="GO:0050660">
    <property type="term" value="F:flavin adenine dinucleotide binding"/>
    <property type="evidence" value="ECO:0007669"/>
    <property type="project" value="TreeGrafter"/>
</dbReference>
<dbReference type="InterPro" id="IPR036188">
    <property type="entry name" value="FAD/NAD-bd_sf"/>
</dbReference>
<evidence type="ECO:0000256" key="4">
    <source>
        <dbReference type="ARBA" id="ARBA00023002"/>
    </source>
</evidence>
<dbReference type="Gene3D" id="3.50.50.100">
    <property type="match status" value="1"/>
</dbReference>
<comment type="caution">
    <text evidence="6">The sequence shown here is derived from an EMBL/GenBank/DDBJ whole genome shotgun (WGS) entry which is preliminary data.</text>
</comment>
<evidence type="ECO:0000256" key="1">
    <source>
        <dbReference type="ARBA" id="ARBA00006442"/>
    </source>
</evidence>
<evidence type="ECO:0000256" key="3">
    <source>
        <dbReference type="ARBA" id="ARBA00022827"/>
    </source>
</evidence>
<name>A0A9W8GCL0_9FUNG</name>
<sequence length="438" mass="47241">MHLVSSPIRIVVAGGNFAGLPAIRNLYLNLLATNSDYDGTSQAPPNPDIKITLIDRRDGFVHYLGMPRGLAQPEYGRKLWIPYSDLPWLKHSSIEIKKNIVSRITPTHVELADSDEKVEFDYLVISMGLSRNAPIGVAASTYDEYLAAMEKYQTSIKDAQSIVVVGGGAVGCELAADIKSDYPHKDVTLIHSRDLPIPGPFKDEFRKEAVRALHMIGVKTMFGERVVEEESSLNDDFSLESNAKYSSILPELVDSVKRNAILVTSSGNTVSADLVFNCLGFKSKESLIDLPSSTDQPIFSPDGIRVNVATMQIDDPKYLNIFAAGDISNRGLVKLAGNAANGGEIAGNSIAALIRAKKGEPAKVAHAHKEGSKGSRGGPGKSKVYGKMKLVLGGHHAVIQFGDEVVPTEAAISMVSPDVKLGKATRILSIGKYPTFDK</sequence>
<keyword evidence="3" id="KW-0274">FAD</keyword>
<protein>
    <recommendedName>
        <fullName evidence="5">FAD/NAD(P)-binding domain-containing protein</fullName>
    </recommendedName>
</protein>